<feature type="non-terminal residue" evidence="2">
    <location>
        <position position="1"/>
    </location>
</feature>
<sequence>AQPAGEKDPKRGKSKESDDVVTQKMPVQLEARMRTQEHYAMAQVKKDGPQHERGPPELHLFSRALGDIEGWLTEASSFEVKKYIGLPTRVRSMLEHGKSEGASEWIKDSTFSPMYDVKKVRLTMSIRGHVLVATAGKHVEKLNKAQQEAWGGAPTDDKYEEVLQRTPLETPAVPEGAELVELQHALSVILR</sequence>
<evidence type="ECO:0000256" key="1">
    <source>
        <dbReference type="SAM" id="MobiDB-lite"/>
    </source>
</evidence>
<feature type="non-terminal residue" evidence="2">
    <location>
        <position position="191"/>
    </location>
</feature>
<keyword evidence="3" id="KW-1185">Reference proteome</keyword>
<dbReference type="Proteomes" id="UP001189429">
    <property type="component" value="Unassembled WGS sequence"/>
</dbReference>
<organism evidence="2 3">
    <name type="scientific">Prorocentrum cordatum</name>
    <dbReference type="NCBI Taxonomy" id="2364126"/>
    <lineage>
        <taxon>Eukaryota</taxon>
        <taxon>Sar</taxon>
        <taxon>Alveolata</taxon>
        <taxon>Dinophyceae</taxon>
        <taxon>Prorocentrales</taxon>
        <taxon>Prorocentraceae</taxon>
        <taxon>Prorocentrum</taxon>
    </lineage>
</organism>
<dbReference type="EMBL" id="CAUYUJ010014270">
    <property type="protein sequence ID" value="CAK0839093.1"/>
    <property type="molecule type" value="Genomic_DNA"/>
</dbReference>
<feature type="compositionally biased region" description="Basic and acidic residues" evidence="1">
    <location>
        <begin position="1"/>
        <end position="18"/>
    </location>
</feature>
<comment type="caution">
    <text evidence="2">The sequence shown here is derived from an EMBL/GenBank/DDBJ whole genome shotgun (WGS) entry which is preliminary data.</text>
</comment>
<evidence type="ECO:0000313" key="3">
    <source>
        <dbReference type="Proteomes" id="UP001189429"/>
    </source>
</evidence>
<accession>A0ABN9T2A0</accession>
<reference evidence="2" key="1">
    <citation type="submission" date="2023-10" db="EMBL/GenBank/DDBJ databases">
        <authorList>
            <person name="Chen Y."/>
            <person name="Shah S."/>
            <person name="Dougan E. K."/>
            <person name="Thang M."/>
            <person name="Chan C."/>
        </authorList>
    </citation>
    <scope>NUCLEOTIDE SEQUENCE [LARGE SCALE GENOMIC DNA]</scope>
</reference>
<name>A0ABN9T2A0_9DINO</name>
<evidence type="ECO:0000313" key="2">
    <source>
        <dbReference type="EMBL" id="CAK0839093.1"/>
    </source>
</evidence>
<gene>
    <name evidence="2" type="ORF">PCOR1329_LOCUS34865</name>
</gene>
<protein>
    <submittedName>
        <fullName evidence="2">Uncharacterized protein</fullName>
    </submittedName>
</protein>
<feature type="region of interest" description="Disordered" evidence="1">
    <location>
        <begin position="1"/>
        <end position="23"/>
    </location>
</feature>
<proteinExistence type="predicted"/>